<organism evidence="1 2">
    <name type="scientific">Leptospira kirschneri serovar Bulgarica str. Nikolaevo</name>
    <dbReference type="NCBI Taxonomy" id="1240687"/>
    <lineage>
        <taxon>Bacteria</taxon>
        <taxon>Pseudomonadati</taxon>
        <taxon>Spirochaetota</taxon>
        <taxon>Spirochaetia</taxon>
        <taxon>Leptospirales</taxon>
        <taxon>Leptospiraceae</taxon>
        <taxon>Leptospira</taxon>
    </lineage>
</organism>
<sequence length="41" mass="4790">MSVFFLSRTLKIKYSVKFGRSSDQISVRGFAKYQNIIVNLF</sequence>
<dbReference type="AlphaFoldDB" id="M6FH20"/>
<comment type="caution">
    <text evidence="1">The sequence shown here is derived from an EMBL/GenBank/DDBJ whole genome shotgun (WGS) entry which is preliminary data.</text>
</comment>
<gene>
    <name evidence="1" type="ORF">LEP1GSC008_1839</name>
</gene>
<dbReference type="EMBL" id="ANCE01000061">
    <property type="protein sequence ID" value="EMK25379.1"/>
    <property type="molecule type" value="Genomic_DNA"/>
</dbReference>
<dbReference type="Proteomes" id="UP000011980">
    <property type="component" value="Unassembled WGS sequence"/>
</dbReference>
<name>M6FH20_9LEPT</name>
<accession>M6FH20</accession>
<protein>
    <submittedName>
        <fullName evidence="1">Uncharacterized protein</fullName>
    </submittedName>
</protein>
<evidence type="ECO:0000313" key="1">
    <source>
        <dbReference type="EMBL" id="EMK25379.1"/>
    </source>
</evidence>
<proteinExistence type="predicted"/>
<dbReference type="PATRIC" id="fig|1240687.3.peg.987"/>
<reference evidence="1 2" key="1">
    <citation type="submission" date="2013-01" db="EMBL/GenBank/DDBJ databases">
        <authorList>
            <person name="Harkins D.M."/>
            <person name="Durkin A.S."/>
            <person name="Brinkac L.M."/>
            <person name="Haft D.H."/>
            <person name="Selengut J.D."/>
            <person name="Sanka R."/>
            <person name="DePew J."/>
            <person name="Purushe J."/>
            <person name="Galloway R.L."/>
            <person name="Vinetz J.M."/>
            <person name="Sutton G.G."/>
            <person name="Nierman W.C."/>
            <person name="Fouts D.E."/>
        </authorList>
    </citation>
    <scope>NUCLEOTIDE SEQUENCE [LARGE SCALE GENOMIC DNA]</scope>
    <source>
        <strain evidence="1 2">Nikolaevo</strain>
    </source>
</reference>
<evidence type="ECO:0000313" key="2">
    <source>
        <dbReference type="Proteomes" id="UP000011980"/>
    </source>
</evidence>